<gene>
    <name evidence="2" type="ORF">GOQ30_04430</name>
</gene>
<dbReference type="EMBL" id="WQLW01000002">
    <property type="protein sequence ID" value="MVO08410.1"/>
    <property type="molecule type" value="Genomic_DNA"/>
</dbReference>
<accession>A0A6I4IFU1</accession>
<protein>
    <submittedName>
        <fullName evidence="2">Metalloprotease</fullName>
    </submittedName>
</protein>
<name>A0A6I4IFU1_9FLAO</name>
<dbReference type="AlphaFoldDB" id="A0A6I4IFU1"/>
<dbReference type="Proteomes" id="UP000431264">
    <property type="component" value="Unassembled WGS sequence"/>
</dbReference>
<dbReference type="GO" id="GO:0008237">
    <property type="term" value="F:metallopeptidase activity"/>
    <property type="evidence" value="ECO:0007669"/>
    <property type="project" value="UniProtKB-KW"/>
</dbReference>
<evidence type="ECO:0000313" key="2">
    <source>
        <dbReference type="EMBL" id="MVO08410.1"/>
    </source>
</evidence>
<keyword evidence="3" id="KW-1185">Reference proteome</keyword>
<evidence type="ECO:0000313" key="3">
    <source>
        <dbReference type="Proteomes" id="UP000431264"/>
    </source>
</evidence>
<keyword evidence="1" id="KW-0732">Signal</keyword>
<keyword evidence="2" id="KW-0645">Protease</keyword>
<feature type="chain" id="PRO_5026147832" evidence="1">
    <location>
        <begin position="25"/>
        <end position="301"/>
    </location>
</feature>
<proteinExistence type="predicted"/>
<dbReference type="RefSeq" id="WP_140996801.1">
    <property type="nucleotide sequence ID" value="NZ_VDCZ01000002.1"/>
</dbReference>
<dbReference type="PROSITE" id="PS51257">
    <property type="entry name" value="PROKAR_LIPOPROTEIN"/>
    <property type="match status" value="1"/>
</dbReference>
<keyword evidence="2" id="KW-0482">Metalloprotease</keyword>
<feature type="signal peptide" evidence="1">
    <location>
        <begin position="1"/>
        <end position="24"/>
    </location>
</feature>
<evidence type="ECO:0000256" key="1">
    <source>
        <dbReference type="SAM" id="SignalP"/>
    </source>
</evidence>
<comment type="caution">
    <text evidence="2">The sequence shown here is derived from an EMBL/GenBank/DDBJ whole genome shotgun (WGS) entry which is preliminary data.</text>
</comment>
<sequence length="301" mass="33672">MKTNFRNASLFLGALALSTMLSCSKDEETTVDSQEEVLSVIDQQPNGREGECGYVDGNWSSSASLYTSLPNSGSTRNSSLITSQNSAIASFWGRSAPTFRYVRDLSNPSSTFNAISYSNGKIYFGEAIFKWAYDRDNSNLINVMILAHEYGHQLQYAYRLPTRNESTARAAELEADGFAGYYLRRGYGKSTFASIATAYEAAYAIGDYSTTSAGHHGTPPQRRSAVRLGFLFADPQNAKLSATNFDYYFFYYYNGVLNGTYRMPQPEGIDAQFHDFMMSHMEELGRIARGEMSQEEYTNLR</sequence>
<dbReference type="OrthoDB" id="9152336at2"/>
<reference evidence="3" key="1">
    <citation type="submission" date="2019-05" db="EMBL/GenBank/DDBJ databases">
        <title>Flavobacterium profundi sp. nov., isolated from a deep-sea seamount.</title>
        <authorList>
            <person name="Zhang D.-C."/>
        </authorList>
    </citation>
    <scope>NUCLEOTIDE SEQUENCE [LARGE SCALE GENOMIC DNA]</scope>
    <source>
        <strain evidence="3">TP390</strain>
    </source>
</reference>
<organism evidence="2 3">
    <name type="scientific">Flavobacterium profundi</name>
    <dbReference type="NCBI Taxonomy" id="1774945"/>
    <lineage>
        <taxon>Bacteria</taxon>
        <taxon>Pseudomonadati</taxon>
        <taxon>Bacteroidota</taxon>
        <taxon>Flavobacteriia</taxon>
        <taxon>Flavobacteriales</taxon>
        <taxon>Flavobacteriaceae</taxon>
        <taxon>Flavobacterium</taxon>
    </lineage>
</organism>
<keyword evidence="2" id="KW-0378">Hydrolase</keyword>
<dbReference type="GO" id="GO:0006508">
    <property type="term" value="P:proteolysis"/>
    <property type="evidence" value="ECO:0007669"/>
    <property type="project" value="UniProtKB-KW"/>
</dbReference>